<reference evidence="2 3" key="1">
    <citation type="submission" date="2018-08" db="EMBL/GenBank/DDBJ databases">
        <title>A genome reference for cultivated species of the human gut microbiota.</title>
        <authorList>
            <person name="Zou Y."/>
            <person name="Xue W."/>
            <person name="Luo G."/>
        </authorList>
    </citation>
    <scope>NUCLEOTIDE SEQUENCE [LARGE SCALE GENOMIC DNA]</scope>
    <source>
        <strain evidence="2 3">AM30-5LB</strain>
    </source>
</reference>
<feature type="coiled-coil region" evidence="1">
    <location>
        <begin position="92"/>
        <end position="147"/>
    </location>
</feature>
<accession>A0A414FTI2</accession>
<dbReference type="AlphaFoldDB" id="A0A414FTI2"/>
<name>A0A414FTI2_9ACTN</name>
<dbReference type="EMBL" id="QSJI01000014">
    <property type="protein sequence ID" value="RHD54063.1"/>
    <property type="molecule type" value="Genomic_DNA"/>
</dbReference>
<proteinExistence type="predicted"/>
<organism evidence="2 3">
    <name type="scientific">Collinsella intestinalis</name>
    <dbReference type="NCBI Taxonomy" id="147207"/>
    <lineage>
        <taxon>Bacteria</taxon>
        <taxon>Bacillati</taxon>
        <taxon>Actinomycetota</taxon>
        <taxon>Coriobacteriia</taxon>
        <taxon>Coriobacteriales</taxon>
        <taxon>Coriobacteriaceae</taxon>
        <taxon>Collinsella</taxon>
    </lineage>
</organism>
<dbReference type="Proteomes" id="UP000286050">
    <property type="component" value="Unassembled WGS sequence"/>
</dbReference>
<evidence type="ECO:0000313" key="2">
    <source>
        <dbReference type="EMBL" id="RHD54063.1"/>
    </source>
</evidence>
<protein>
    <submittedName>
        <fullName evidence="2">Uncharacterized protein</fullName>
    </submittedName>
</protein>
<evidence type="ECO:0000313" key="3">
    <source>
        <dbReference type="Proteomes" id="UP000286050"/>
    </source>
</evidence>
<comment type="caution">
    <text evidence="2">The sequence shown here is derived from an EMBL/GenBank/DDBJ whole genome shotgun (WGS) entry which is preliminary data.</text>
</comment>
<evidence type="ECO:0000256" key="1">
    <source>
        <dbReference type="SAM" id="Coils"/>
    </source>
</evidence>
<keyword evidence="1" id="KW-0175">Coiled coil</keyword>
<sequence length="168" mass="18468">MAEVTKRQLAEQIGCTKQTVTKAMQGLDLDGHVVRRGQTDYFDEYAASAIADMLAPRFAKPTDLGSKDVLLELLDHYKAALADSEAMRRAEAERHAEELERYRSMLSGLEGELDDRAAMLADERALNSELGAKLASAREALAEIKAAPFWKRHAIAVRALLPSPGESN</sequence>
<gene>
    <name evidence="2" type="ORF">DW787_08125</name>
</gene>
<dbReference type="RefSeq" id="WP_118272409.1">
    <property type="nucleotide sequence ID" value="NZ_QSJI01000014.1"/>
</dbReference>